<feature type="domain" description="Response regulatory" evidence="14">
    <location>
        <begin position="558"/>
        <end position="684"/>
    </location>
</feature>
<dbReference type="CDD" id="cd00082">
    <property type="entry name" value="HisKA"/>
    <property type="match status" value="1"/>
</dbReference>
<keyword evidence="8" id="KW-0902">Two-component regulatory system</keyword>
<keyword evidence="6" id="KW-0418">Kinase</keyword>
<dbReference type="InterPro" id="IPR001789">
    <property type="entry name" value="Sig_transdc_resp-reg_receiver"/>
</dbReference>
<keyword evidence="17" id="KW-1185">Reference proteome</keyword>
<keyword evidence="4" id="KW-0808">Transferase</keyword>
<dbReference type="FunFam" id="3.30.565.10:FF:000010">
    <property type="entry name" value="Sensor histidine kinase RcsC"/>
    <property type="match status" value="1"/>
</dbReference>
<organism evidence="16 17">
    <name type="scientific">Bosea spartocytisi</name>
    <dbReference type="NCBI Taxonomy" id="2773451"/>
    <lineage>
        <taxon>Bacteria</taxon>
        <taxon>Pseudomonadati</taxon>
        <taxon>Pseudomonadota</taxon>
        <taxon>Alphaproteobacteria</taxon>
        <taxon>Hyphomicrobiales</taxon>
        <taxon>Boseaceae</taxon>
        <taxon>Bosea</taxon>
    </lineage>
</organism>
<reference evidence="16" key="1">
    <citation type="submission" date="2020-09" db="EMBL/GenBank/DDBJ databases">
        <title>Bosea spartocytisi sp. nov. a root nodule endophyte of Spartocytisus supranubius in the high mountain ecosystem fo the Teide National Park (Canary Islands, Spain).</title>
        <authorList>
            <person name="Pulido-Suarez L."/>
            <person name="Peix A."/>
            <person name="Igual J.M."/>
            <person name="Socas-Perez N."/>
            <person name="Velazquez E."/>
            <person name="Flores-Felix J.D."/>
            <person name="Leon-Barrios M."/>
        </authorList>
    </citation>
    <scope>NUCLEOTIDE SEQUENCE</scope>
    <source>
        <strain evidence="16">SSUT16</strain>
    </source>
</reference>
<dbReference type="InterPro" id="IPR003661">
    <property type="entry name" value="HisK_dim/P_dom"/>
</dbReference>
<dbReference type="SMART" id="SM00388">
    <property type="entry name" value="HisKA"/>
    <property type="match status" value="1"/>
</dbReference>
<evidence type="ECO:0000259" key="15">
    <source>
        <dbReference type="PROSITE" id="PS50112"/>
    </source>
</evidence>
<keyword evidence="12" id="KW-0812">Transmembrane</keyword>
<keyword evidence="12" id="KW-0472">Membrane</keyword>
<keyword evidence="7" id="KW-0067">ATP-binding</keyword>
<dbReference type="CDD" id="cd17546">
    <property type="entry name" value="REC_hyHK_CKI1_RcsC-like"/>
    <property type="match status" value="1"/>
</dbReference>
<feature type="domain" description="PAS" evidence="15">
    <location>
        <begin position="58"/>
        <end position="101"/>
    </location>
</feature>
<evidence type="ECO:0000256" key="8">
    <source>
        <dbReference type="ARBA" id="ARBA00023012"/>
    </source>
</evidence>
<evidence type="ECO:0000313" key="16">
    <source>
        <dbReference type="EMBL" id="MBD3847622.1"/>
    </source>
</evidence>
<proteinExistence type="predicted"/>
<dbReference type="CDD" id="cd16922">
    <property type="entry name" value="HATPase_EvgS-ArcB-TorS-like"/>
    <property type="match status" value="1"/>
</dbReference>
<dbReference type="PANTHER" id="PTHR45339">
    <property type="entry name" value="HYBRID SIGNAL TRANSDUCTION HISTIDINE KINASE J"/>
    <property type="match status" value="1"/>
</dbReference>
<dbReference type="SUPFAM" id="SSF55785">
    <property type="entry name" value="PYP-like sensor domain (PAS domain)"/>
    <property type="match status" value="1"/>
</dbReference>
<evidence type="ECO:0000256" key="1">
    <source>
        <dbReference type="ARBA" id="ARBA00000085"/>
    </source>
</evidence>
<dbReference type="SUPFAM" id="SSF55874">
    <property type="entry name" value="ATPase domain of HSP90 chaperone/DNA topoisomerase II/histidine kinase"/>
    <property type="match status" value="1"/>
</dbReference>
<feature type="domain" description="Response regulatory" evidence="14">
    <location>
        <begin position="422"/>
        <end position="536"/>
    </location>
</feature>
<dbReference type="RefSeq" id="WP_191124998.1">
    <property type="nucleotide sequence ID" value="NZ_JACXWY010000012.1"/>
</dbReference>
<keyword evidence="12" id="KW-1133">Transmembrane helix</keyword>
<accession>A0A927EB32</accession>
<evidence type="ECO:0000259" key="13">
    <source>
        <dbReference type="PROSITE" id="PS50109"/>
    </source>
</evidence>
<dbReference type="InterPro" id="IPR000014">
    <property type="entry name" value="PAS"/>
</dbReference>
<dbReference type="Gene3D" id="3.40.50.2300">
    <property type="match status" value="2"/>
</dbReference>
<dbReference type="Pfam" id="PF13188">
    <property type="entry name" value="PAS_8"/>
    <property type="match status" value="1"/>
</dbReference>
<dbReference type="FunFam" id="1.10.287.130:FF:000002">
    <property type="entry name" value="Two-component osmosensing histidine kinase"/>
    <property type="match status" value="1"/>
</dbReference>
<dbReference type="AlphaFoldDB" id="A0A927EB32"/>
<feature type="modified residue" description="4-aspartylphosphate" evidence="11">
    <location>
        <position position="613"/>
    </location>
</feature>
<dbReference type="Pfam" id="PF02518">
    <property type="entry name" value="HATPase_c"/>
    <property type="match status" value="1"/>
</dbReference>
<feature type="domain" description="Histidine kinase" evidence="13">
    <location>
        <begin position="190"/>
        <end position="406"/>
    </location>
</feature>
<dbReference type="InterPro" id="IPR035965">
    <property type="entry name" value="PAS-like_dom_sf"/>
</dbReference>
<dbReference type="SMART" id="SM00387">
    <property type="entry name" value="HATPase_c"/>
    <property type="match status" value="1"/>
</dbReference>
<dbReference type="Pfam" id="PF00072">
    <property type="entry name" value="Response_reg"/>
    <property type="match status" value="1"/>
</dbReference>
<evidence type="ECO:0000256" key="2">
    <source>
        <dbReference type="ARBA" id="ARBA00012438"/>
    </source>
</evidence>
<dbReference type="EC" id="2.7.13.3" evidence="2"/>
<protein>
    <recommendedName>
        <fullName evidence="10">Sensory/regulatory protein RpfC</fullName>
        <ecNumber evidence="2">2.7.13.3</ecNumber>
    </recommendedName>
</protein>
<dbReference type="SMART" id="SM00448">
    <property type="entry name" value="REC"/>
    <property type="match status" value="2"/>
</dbReference>
<dbReference type="GO" id="GO:0000155">
    <property type="term" value="F:phosphorelay sensor kinase activity"/>
    <property type="evidence" value="ECO:0007669"/>
    <property type="project" value="InterPro"/>
</dbReference>
<comment type="subunit">
    <text evidence="9">At low DSF concentrations, interacts with RpfF.</text>
</comment>
<dbReference type="Proteomes" id="UP000619295">
    <property type="component" value="Unassembled WGS sequence"/>
</dbReference>
<evidence type="ECO:0000256" key="12">
    <source>
        <dbReference type="SAM" id="Phobius"/>
    </source>
</evidence>
<dbReference type="InterPro" id="IPR004358">
    <property type="entry name" value="Sig_transdc_His_kin-like_C"/>
</dbReference>
<evidence type="ECO:0000256" key="10">
    <source>
        <dbReference type="ARBA" id="ARBA00068150"/>
    </source>
</evidence>
<dbReference type="SUPFAM" id="SSF47384">
    <property type="entry name" value="Homodimeric domain of signal transducing histidine kinase"/>
    <property type="match status" value="1"/>
</dbReference>
<dbReference type="Pfam" id="PF00512">
    <property type="entry name" value="HisKA"/>
    <property type="match status" value="1"/>
</dbReference>
<comment type="caution">
    <text evidence="16">The sequence shown here is derived from an EMBL/GenBank/DDBJ whole genome shotgun (WGS) entry which is preliminary data.</text>
</comment>
<keyword evidence="5" id="KW-0547">Nucleotide-binding</keyword>
<dbReference type="InterPro" id="IPR036097">
    <property type="entry name" value="HisK_dim/P_sf"/>
</dbReference>
<dbReference type="InterPro" id="IPR036890">
    <property type="entry name" value="HATPase_C_sf"/>
</dbReference>
<dbReference type="PRINTS" id="PR00344">
    <property type="entry name" value="BCTRLSENSOR"/>
</dbReference>
<dbReference type="Gene3D" id="3.30.565.10">
    <property type="entry name" value="Histidine kinase-like ATPase, C-terminal domain"/>
    <property type="match status" value="1"/>
</dbReference>
<dbReference type="EMBL" id="JACXWY010000012">
    <property type="protein sequence ID" value="MBD3847622.1"/>
    <property type="molecule type" value="Genomic_DNA"/>
</dbReference>
<comment type="catalytic activity">
    <reaction evidence="1">
        <text>ATP + protein L-histidine = ADP + protein N-phospho-L-histidine.</text>
        <dbReference type="EC" id="2.7.13.3"/>
    </reaction>
</comment>
<evidence type="ECO:0000256" key="4">
    <source>
        <dbReference type="ARBA" id="ARBA00022679"/>
    </source>
</evidence>
<dbReference type="PROSITE" id="PS50110">
    <property type="entry name" value="RESPONSE_REGULATORY"/>
    <property type="match status" value="2"/>
</dbReference>
<sequence>MALSSWTWFVIAAAVIVALLGTGGVLALRQLARARRQLASLTHEVETLNDQLWTLADSEQRYRSLVEAQGDFIVQRDGARIIYANTAYAALFGAEENDLVGSEAQLPQLASRALRTLDGGARSFDECLATYVGERWIAWIETAVPGPGGRTLIQRVGRDISARIADEDALVEARARAEAANEAKSRFLATVSHEFRTPLNGILGMSDLLADTGLDGEQSTYVQALRISGEALLALVDDILDFAKVEAGRLELVEEPFDVVQLVETVSELMAPRAQAKGIELAAYIAPELPAQLVGDRDRLRQILLNLVGNAVKFTDAGGVGLSVRRVGRMVEILVSDTGPGIPADRLEVIFGEFEQLDHGPGIRHAGTGLGLAIVRRLVGLMEGEVRAESRLGEGASFRVILPLAAAPGAETVPIPHWPEQHVLLASPAPFAARFLWESIRATGAAVSVAASVEAARATLAGERPVTAVLIDHALGDGAAKELAETVREAGIRDCLILLSSLARRQFGSPQAAGFSGFLIKPVRARSLYERLGTRFPQTLPATGKSQAARSPVRKPLNILVAEDNEINALLLTRTLERLGSSVIWVRDGREALQRIEASLAGAAAPLDLALLDIRMPAMTGLDCARAVRTLEAERGRIRRLPLLAVTANVSAADREAALAAGMDDCLAKPLERAALLRWLDHLGKEASRTLSA</sequence>
<gene>
    <name evidence="16" type="ORF">IED13_18130</name>
</gene>
<dbReference type="Gene3D" id="3.30.450.20">
    <property type="entry name" value="PAS domain"/>
    <property type="match status" value="1"/>
</dbReference>
<dbReference type="NCBIfam" id="TIGR00229">
    <property type="entry name" value="sensory_box"/>
    <property type="match status" value="1"/>
</dbReference>
<feature type="modified residue" description="4-aspartylphosphate" evidence="11">
    <location>
        <position position="472"/>
    </location>
</feature>
<evidence type="ECO:0000256" key="9">
    <source>
        <dbReference type="ARBA" id="ARBA00064003"/>
    </source>
</evidence>
<evidence type="ECO:0000256" key="11">
    <source>
        <dbReference type="PROSITE-ProRule" id="PRU00169"/>
    </source>
</evidence>
<evidence type="ECO:0000256" key="7">
    <source>
        <dbReference type="ARBA" id="ARBA00022840"/>
    </source>
</evidence>
<evidence type="ECO:0000259" key="14">
    <source>
        <dbReference type="PROSITE" id="PS50110"/>
    </source>
</evidence>
<dbReference type="InterPro" id="IPR011006">
    <property type="entry name" value="CheY-like_superfamily"/>
</dbReference>
<dbReference type="InterPro" id="IPR003594">
    <property type="entry name" value="HATPase_dom"/>
</dbReference>
<evidence type="ECO:0000256" key="6">
    <source>
        <dbReference type="ARBA" id="ARBA00022777"/>
    </source>
</evidence>
<evidence type="ECO:0000313" key="17">
    <source>
        <dbReference type="Proteomes" id="UP000619295"/>
    </source>
</evidence>
<dbReference type="InterPro" id="IPR005467">
    <property type="entry name" value="His_kinase_dom"/>
</dbReference>
<evidence type="ECO:0000256" key="3">
    <source>
        <dbReference type="ARBA" id="ARBA00022553"/>
    </source>
</evidence>
<dbReference type="Gene3D" id="1.10.287.130">
    <property type="match status" value="1"/>
</dbReference>
<evidence type="ECO:0000256" key="5">
    <source>
        <dbReference type="ARBA" id="ARBA00022741"/>
    </source>
</evidence>
<name>A0A927EB32_9HYPH</name>
<dbReference type="PROSITE" id="PS50109">
    <property type="entry name" value="HIS_KIN"/>
    <property type="match status" value="1"/>
</dbReference>
<dbReference type="PANTHER" id="PTHR45339:SF1">
    <property type="entry name" value="HYBRID SIGNAL TRANSDUCTION HISTIDINE KINASE J"/>
    <property type="match status" value="1"/>
</dbReference>
<keyword evidence="3 11" id="KW-0597">Phosphoprotein</keyword>
<feature type="transmembrane region" description="Helical" evidence="12">
    <location>
        <begin position="6"/>
        <end position="28"/>
    </location>
</feature>
<dbReference type="GO" id="GO:0005524">
    <property type="term" value="F:ATP binding"/>
    <property type="evidence" value="ECO:0007669"/>
    <property type="project" value="UniProtKB-KW"/>
</dbReference>
<dbReference type="PROSITE" id="PS50112">
    <property type="entry name" value="PAS"/>
    <property type="match status" value="1"/>
</dbReference>
<dbReference type="SUPFAM" id="SSF52172">
    <property type="entry name" value="CheY-like"/>
    <property type="match status" value="2"/>
</dbReference>